<sequence length="533" mass="61191">MPRKATKDRNQGRTPKDNESPRKAKSIKDLARPYLLTVAKLQLKALETTWSIGSNRKLDTEHVSKLKSVFEKEGLKRMAPENRLICVCKAVDVQASTTSTIWSDENPVDLIHWSEAIYQPFEVLDGQHRIAALRDYVGDTENDHAELWWTCELYDQETLPKNLAQIMRFNCIDPTISAGLSHAQIWMQLVNITSPTGEYKAGHSDVKNSDQDQLIKLDYSIIDAIRVDLKADFPSRRLAILWNKRPWRRVITEWCSTCLGMKMFAISSMEWNASLRIDEYFFEMMEAALNTLRSLPLDTAIHISPDDWDQLAVGYETTVDQAPDTLSIFYEAAGTERVRRSGFLTSLSDAEYDAFYQHMITDNHYDFPRPHRISRLHIEAMVQVLHHVIAWIDPEMANTLLQQSRGAQSRPLIRTCLRDALGNFARSNGISNFKASDEQAIAMQKFILDFAREQVTQFLDCPNRPTFFTGGSAPDFTTTDYTMRFGYIVWTQLLRFTRELLANVTGSPTLTFRQEWDRIADTLPTPTELRGYL</sequence>
<name>M1W0R6_CLAP2</name>
<accession>M1W0R6</accession>
<dbReference type="HOGENOM" id="CLU_038382_0_0_1"/>
<reference evidence="2 3" key="1">
    <citation type="journal article" date="2013" name="PLoS Genet.">
        <title>Plant-symbiotic fungi as chemical engineers: Multi-genome analysis of the Clavicipitaceae reveals dynamics of alkaloid loci.</title>
        <authorList>
            <person name="Schardl C.L."/>
            <person name="Young C.A."/>
            <person name="Hesse U."/>
            <person name="Amyotte S.G."/>
            <person name="Andreeva K."/>
            <person name="Calie P.J."/>
            <person name="Fleetwood D.J."/>
            <person name="Haws D.C."/>
            <person name="Moore N."/>
            <person name="Oeser B."/>
            <person name="Panaccione D.G."/>
            <person name="Schweri K.K."/>
            <person name="Voisey C.R."/>
            <person name="Farman M.L."/>
            <person name="Jaromczyk J.W."/>
            <person name="Roe B.A."/>
            <person name="O'Sullivan D.M."/>
            <person name="Scott B."/>
            <person name="Tudzynski P."/>
            <person name="An Z."/>
            <person name="Arnaoudova E.G."/>
            <person name="Bullock C.T."/>
            <person name="Charlton N.D."/>
            <person name="Chen L."/>
            <person name="Cox M."/>
            <person name="Dinkins R.D."/>
            <person name="Florea S."/>
            <person name="Glenn A.E."/>
            <person name="Gordon A."/>
            <person name="Gueldener U."/>
            <person name="Harris D.R."/>
            <person name="Hollin W."/>
            <person name="Jaromczyk J."/>
            <person name="Johnson R.D."/>
            <person name="Khan A.K."/>
            <person name="Leistner E."/>
            <person name="Leuchtmann A."/>
            <person name="Li C."/>
            <person name="Liu J."/>
            <person name="Liu J."/>
            <person name="Liu M."/>
            <person name="Mace W."/>
            <person name="Machado C."/>
            <person name="Nagabhyru P."/>
            <person name="Pan J."/>
            <person name="Schmid J."/>
            <person name="Sugawara K."/>
            <person name="Steiner U."/>
            <person name="Takach J.E."/>
            <person name="Tanaka E."/>
            <person name="Webb J.S."/>
            <person name="Wilson E.V."/>
            <person name="Wiseman J.L."/>
            <person name="Yoshida R."/>
            <person name="Zeng Z."/>
        </authorList>
    </citation>
    <scope>NUCLEOTIDE SEQUENCE [LARGE SCALE GENOMIC DNA]</scope>
    <source>
        <strain evidence="2 3">20.1</strain>
    </source>
</reference>
<dbReference type="EMBL" id="CAGA01000018">
    <property type="protein sequence ID" value="CCE29916.1"/>
    <property type="molecule type" value="Genomic_DNA"/>
</dbReference>
<proteinExistence type="predicted"/>
<feature type="region of interest" description="Disordered" evidence="1">
    <location>
        <begin position="1"/>
        <end position="24"/>
    </location>
</feature>
<organism evidence="2 3">
    <name type="scientific">Claviceps purpurea (strain 20.1)</name>
    <name type="common">Ergot fungus</name>
    <name type="synonym">Sphacelia segetum</name>
    <dbReference type="NCBI Taxonomy" id="1111077"/>
    <lineage>
        <taxon>Eukaryota</taxon>
        <taxon>Fungi</taxon>
        <taxon>Dikarya</taxon>
        <taxon>Ascomycota</taxon>
        <taxon>Pezizomycotina</taxon>
        <taxon>Sordariomycetes</taxon>
        <taxon>Hypocreomycetidae</taxon>
        <taxon>Hypocreales</taxon>
        <taxon>Clavicipitaceae</taxon>
        <taxon>Claviceps</taxon>
    </lineage>
</organism>
<dbReference type="OrthoDB" id="5152434at2759"/>
<protein>
    <recommendedName>
        <fullName evidence="4">DGQHR domain-containing protein</fullName>
    </recommendedName>
</protein>
<evidence type="ECO:0000256" key="1">
    <source>
        <dbReference type="SAM" id="MobiDB-lite"/>
    </source>
</evidence>
<comment type="caution">
    <text evidence="2">The sequence shown here is derived from an EMBL/GenBank/DDBJ whole genome shotgun (WGS) entry which is preliminary data.</text>
</comment>
<gene>
    <name evidence="2" type="ORF">CPUR_03763</name>
</gene>
<evidence type="ECO:0000313" key="2">
    <source>
        <dbReference type="EMBL" id="CCE29916.1"/>
    </source>
</evidence>
<dbReference type="eggNOG" id="ENOG502SW3I">
    <property type="taxonomic scope" value="Eukaryota"/>
</dbReference>
<keyword evidence="3" id="KW-1185">Reference proteome</keyword>
<dbReference type="Proteomes" id="UP000016801">
    <property type="component" value="Unassembled WGS sequence"/>
</dbReference>
<evidence type="ECO:0008006" key="4">
    <source>
        <dbReference type="Google" id="ProtNLM"/>
    </source>
</evidence>
<evidence type="ECO:0000313" key="3">
    <source>
        <dbReference type="Proteomes" id="UP000016801"/>
    </source>
</evidence>
<dbReference type="VEuPathDB" id="FungiDB:CPUR_03763"/>
<dbReference type="AlphaFoldDB" id="M1W0R6"/>